<dbReference type="Pfam" id="PF25917">
    <property type="entry name" value="BSH_RND"/>
    <property type="match status" value="1"/>
</dbReference>
<dbReference type="InterPro" id="IPR058625">
    <property type="entry name" value="MdtA-like_BSH"/>
</dbReference>
<dbReference type="InterPro" id="IPR006143">
    <property type="entry name" value="RND_pump_MFP"/>
</dbReference>
<dbReference type="Gene3D" id="2.40.30.170">
    <property type="match status" value="1"/>
</dbReference>
<dbReference type="Gene3D" id="2.40.420.20">
    <property type="match status" value="1"/>
</dbReference>
<feature type="region of interest" description="Disordered" evidence="2">
    <location>
        <begin position="61"/>
        <end position="82"/>
    </location>
</feature>
<evidence type="ECO:0000256" key="3">
    <source>
        <dbReference type="SAM" id="Phobius"/>
    </source>
</evidence>
<dbReference type="PANTHER" id="PTHR30469">
    <property type="entry name" value="MULTIDRUG RESISTANCE PROTEIN MDTA"/>
    <property type="match status" value="1"/>
</dbReference>
<comment type="caution">
    <text evidence="6">The sequence shown here is derived from an EMBL/GenBank/DDBJ whole genome shotgun (WGS) entry which is preliminary data.</text>
</comment>
<dbReference type="SUPFAM" id="SSF111369">
    <property type="entry name" value="HlyD-like secretion proteins"/>
    <property type="match status" value="1"/>
</dbReference>
<accession>A0A433XK44</accession>
<dbReference type="Pfam" id="PF25954">
    <property type="entry name" value="Beta-barrel_RND_2"/>
    <property type="match status" value="1"/>
</dbReference>
<keyword evidence="7" id="KW-1185">Reference proteome</keyword>
<evidence type="ECO:0000313" key="6">
    <source>
        <dbReference type="EMBL" id="RUT34439.1"/>
    </source>
</evidence>
<comment type="similarity">
    <text evidence="1">Belongs to the membrane fusion protein (MFP) (TC 8.A.1) family.</text>
</comment>
<evidence type="ECO:0000259" key="5">
    <source>
        <dbReference type="Pfam" id="PF25954"/>
    </source>
</evidence>
<feature type="compositionally biased region" description="Low complexity" evidence="2">
    <location>
        <begin position="444"/>
        <end position="469"/>
    </location>
</feature>
<keyword evidence="3" id="KW-1133">Transmembrane helix</keyword>
<dbReference type="AlphaFoldDB" id="A0A433XK44"/>
<feature type="compositionally biased region" description="Gly residues" evidence="2">
    <location>
        <begin position="67"/>
        <end position="82"/>
    </location>
</feature>
<protein>
    <submittedName>
        <fullName evidence="6">Efflux RND transporter periplasmic adaptor subunit</fullName>
    </submittedName>
</protein>
<evidence type="ECO:0000313" key="7">
    <source>
        <dbReference type="Proteomes" id="UP000281547"/>
    </source>
</evidence>
<proteinExistence type="inferred from homology"/>
<evidence type="ECO:0000259" key="4">
    <source>
        <dbReference type="Pfam" id="PF25917"/>
    </source>
</evidence>
<dbReference type="InterPro" id="IPR058792">
    <property type="entry name" value="Beta-barrel_RND_2"/>
</dbReference>
<keyword evidence="3" id="KW-0812">Transmembrane</keyword>
<keyword evidence="3" id="KW-0472">Membrane</keyword>
<dbReference type="Proteomes" id="UP000281547">
    <property type="component" value="Unassembled WGS sequence"/>
</dbReference>
<gene>
    <name evidence="6" type="ORF">EMQ25_00300</name>
</gene>
<name>A0A433XK44_9HYPH</name>
<dbReference type="PANTHER" id="PTHR30469:SF11">
    <property type="entry name" value="BLL4320 PROTEIN"/>
    <property type="match status" value="1"/>
</dbReference>
<feature type="transmembrane region" description="Helical" evidence="3">
    <location>
        <begin position="21"/>
        <end position="38"/>
    </location>
</feature>
<feature type="compositionally biased region" description="Pro residues" evidence="2">
    <location>
        <begin position="470"/>
        <end position="481"/>
    </location>
</feature>
<feature type="domain" description="CusB-like beta-barrel" evidence="5">
    <location>
        <begin position="254"/>
        <end position="325"/>
    </location>
</feature>
<feature type="region of interest" description="Disordered" evidence="2">
    <location>
        <begin position="430"/>
        <end position="489"/>
    </location>
</feature>
<reference evidence="6 7" key="1">
    <citation type="journal article" date="2016" name="Int. J. Syst. Evol. Microbiol.">
        <title>Arsenicitalea aurantiaca gen. nov., sp. nov., a new member of the family Hyphomicrobiaceae, isolated from high-arsenic sediment.</title>
        <authorList>
            <person name="Mu Y."/>
            <person name="Zhou L."/>
            <person name="Zeng X.C."/>
            <person name="Liu L."/>
            <person name="Pan Y."/>
            <person name="Chen X."/>
            <person name="Wang J."/>
            <person name="Li S."/>
            <person name="Li W.J."/>
            <person name="Wang Y."/>
        </authorList>
    </citation>
    <scope>NUCLEOTIDE SEQUENCE [LARGE SCALE GENOMIC DNA]</scope>
    <source>
        <strain evidence="6 7">42-50</strain>
    </source>
</reference>
<organism evidence="6 7">
    <name type="scientific">Arsenicitalea aurantiaca</name>
    <dbReference type="NCBI Taxonomy" id="1783274"/>
    <lineage>
        <taxon>Bacteria</taxon>
        <taxon>Pseudomonadati</taxon>
        <taxon>Pseudomonadota</taxon>
        <taxon>Alphaproteobacteria</taxon>
        <taxon>Hyphomicrobiales</taxon>
        <taxon>Devosiaceae</taxon>
        <taxon>Arsenicitalea</taxon>
    </lineage>
</organism>
<evidence type="ECO:0000256" key="1">
    <source>
        <dbReference type="ARBA" id="ARBA00009477"/>
    </source>
</evidence>
<dbReference type="Gene3D" id="1.10.287.470">
    <property type="entry name" value="Helix hairpin bin"/>
    <property type="match status" value="1"/>
</dbReference>
<evidence type="ECO:0000256" key="2">
    <source>
        <dbReference type="SAM" id="MobiDB-lite"/>
    </source>
</evidence>
<sequence>MLVSRLSGSIAPRCSRLLRQLLISLVLLVLAGTAYVFFVPGSAETLARLGIPLPMLETAEAATPQAGPGGSPGAGRGGGGGGRGGFGGGGRELIVSVSPAGTATINDRLIAIGEGSSSRSVTVVSSAGGTLVDLAVRPGATVEAGDVIGQLNSESETIAVERARLAFADADAALTRTAELARTNSASTVQLNTAQLAADNARLALQEAELALERRAITTPIGGTVGLFQVRPGNYLTAQSPVTTVEDNAEILVDFWVPERYASAIRPGMAVGATAVALSGRHFEGEISAVDNRIDAASRTLQVQAALPNEDGLLRPGMSFSVELTFPGETFPTVNPLAILWSAEGSYVWKYEEGTARRIMAEIVQRNSDGVLVRGDIEAGDAIITEGILQLSDGAPVRLLDGEPPVAAARAPASPTTPTVAEAEPVRVAPASAAIAPPAEPEPTEAAPATDDPAATADDPDAAPETAAPATPPLPLPPPNRSAPSGAEG</sequence>
<dbReference type="FunFam" id="2.40.30.170:FF:000010">
    <property type="entry name" value="Efflux RND transporter periplasmic adaptor subunit"/>
    <property type="match status" value="1"/>
</dbReference>
<dbReference type="GO" id="GO:1990281">
    <property type="term" value="C:efflux pump complex"/>
    <property type="evidence" value="ECO:0007669"/>
    <property type="project" value="TreeGrafter"/>
</dbReference>
<dbReference type="GO" id="GO:0015562">
    <property type="term" value="F:efflux transmembrane transporter activity"/>
    <property type="evidence" value="ECO:0007669"/>
    <property type="project" value="TreeGrafter"/>
</dbReference>
<dbReference type="NCBIfam" id="TIGR01730">
    <property type="entry name" value="RND_mfp"/>
    <property type="match status" value="1"/>
</dbReference>
<dbReference type="Gene3D" id="2.40.50.100">
    <property type="match status" value="1"/>
</dbReference>
<feature type="domain" description="Multidrug resistance protein MdtA-like barrel-sandwich hybrid" evidence="4">
    <location>
        <begin position="119"/>
        <end position="241"/>
    </location>
</feature>
<dbReference type="EMBL" id="RZNJ01000001">
    <property type="protein sequence ID" value="RUT34439.1"/>
    <property type="molecule type" value="Genomic_DNA"/>
</dbReference>